<dbReference type="WBParaSite" id="nRc.2.0.1.t01582-RA">
    <property type="protein sequence ID" value="nRc.2.0.1.t01582-RA"/>
    <property type="gene ID" value="nRc.2.0.1.g01582"/>
</dbReference>
<organism evidence="1 2">
    <name type="scientific">Romanomermis culicivorax</name>
    <name type="common">Nematode worm</name>
    <dbReference type="NCBI Taxonomy" id="13658"/>
    <lineage>
        <taxon>Eukaryota</taxon>
        <taxon>Metazoa</taxon>
        <taxon>Ecdysozoa</taxon>
        <taxon>Nematoda</taxon>
        <taxon>Enoplea</taxon>
        <taxon>Dorylaimia</taxon>
        <taxon>Mermithida</taxon>
        <taxon>Mermithoidea</taxon>
        <taxon>Mermithidae</taxon>
        <taxon>Romanomermis</taxon>
    </lineage>
</organism>
<keyword evidence="1" id="KW-1185">Reference proteome</keyword>
<dbReference type="Proteomes" id="UP000887565">
    <property type="component" value="Unplaced"/>
</dbReference>
<evidence type="ECO:0000313" key="1">
    <source>
        <dbReference type="Proteomes" id="UP000887565"/>
    </source>
</evidence>
<reference evidence="2" key="1">
    <citation type="submission" date="2022-11" db="UniProtKB">
        <authorList>
            <consortium name="WormBaseParasite"/>
        </authorList>
    </citation>
    <scope>IDENTIFICATION</scope>
</reference>
<evidence type="ECO:0000313" key="2">
    <source>
        <dbReference type="WBParaSite" id="nRc.2.0.1.t01582-RA"/>
    </source>
</evidence>
<accession>A0A915HHU8</accession>
<name>A0A915HHU8_ROMCU</name>
<proteinExistence type="predicted"/>
<sequence length="82" mass="9341">MSTSDWGVCRIEKLVRYPSALPYQSRSRPAPATGLVFPSCGIENTAKIQKLTFLLKMECRRHTLIKTTLIKNPYDVPKNMDN</sequence>
<dbReference type="AlphaFoldDB" id="A0A915HHU8"/>
<protein>
    <submittedName>
        <fullName evidence="2">Uncharacterized protein</fullName>
    </submittedName>
</protein>